<keyword evidence="3" id="KW-0805">Transcription regulation</keyword>
<dbReference type="InterPro" id="IPR032710">
    <property type="entry name" value="NTF2-like_dom_sf"/>
</dbReference>
<accession>A0A511CWI8</accession>
<protein>
    <submittedName>
        <fullName evidence="8">RNA polymerase sigma factor SigJ</fullName>
    </submittedName>
</protein>
<name>A0A511CWI8_9PSEU</name>
<dbReference type="Pfam" id="PF08281">
    <property type="entry name" value="Sigma70_r4_2"/>
    <property type="match status" value="1"/>
</dbReference>
<gene>
    <name evidence="8" type="primary">rpoE</name>
    <name evidence="8" type="ORF">PA7_07590</name>
</gene>
<feature type="domain" description="RNA polymerase sigma factor 70 region 4 type 2" evidence="7">
    <location>
        <begin position="114"/>
        <end position="163"/>
    </location>
</feature>
<evidence type="ECO:0000256" key="4">
    <source>
        <dbReference type="ARBA" id="ARBA00023082"/>
    </source>
</evidence>
<dbReference type="STRING" id="1123024.GCA_000423625_02338"/>
<evidence type="ECO:0000256" key="2">
    <source>
        <dbReference type="ARBA" id="ARBA00011344"/>
    </source>
</evidence>
<dbReference type="Pfam" id="PF04542">
    <property type="entry name" value="Sigma70_r2"/>
    <property type="match status" value="1"/>
</dbReference>
<dbReference type="SUPFAM" id="SSF54427">
    <property type="entry name" value="NTF2-like"/>
    <property type="match status" value="1"/>
</dbReference>
<keyword evidence="9" id="KW-1185">Reference proteome</keyword>
<evidence type="ECO:0000313" key="8">
    <source>
        <dbReference type="EMBL" id="GEL16922.1"/>
    </source>
</evidence>
<dbReference type="InterPro" id="IPR014284">
    <property type="entry name" value="RNA_pol_sigma-70_dom"/>
</dbReference>
<dbReference type="GO" id="GO:0003677">
    <property type="term" value="F:DNA binding"/>
    <property type="evidence" value="ECO:0007669"/>
    <property type="project" value="InterPro"/>
</dbReference>
<dbReference type="NCBIfam" id="NF007214">
    <property type="entry name" value="PRK09636.1"/>
    <property type="match status" value="1"/>
</dbReference>
<proteinExistence type="inferred from homology"/>
<evidence type="ECO:0000256" key="5">
    <source>
        <dbReference type="ARBA" id="ARBA00023163"/>
    </source>
</evidence>
<keyword evidence="5" id="KW-0804">Transcription</keyword>
<reference evidence="8 9" key="1">
    <citation type="submission" date="2019-07" db="EMBL/GenBank/DDBJ databases">
        <title>Whole genome shotgun sequence of Pseudonocardia asaccharolytica NBRC 16224.</title>
        <authorList>
            <person name="Hosoyama A."/>
            <person name="Uohara A."/>
            <person name="Ohji S."/>
            <person name="Ichikawa N."/>
        </authorList>
    </citation>
    <scope>NUCLEOTIDE SEQUENCE [LARGE SCALE GENOMIC DNA]</scope>
    <source>
        <strain evidence="8 9">NBRC 16224</strain>
    </source>
</reference>
<sequence>MEPETAPFEQHRAHLLRIGYRITGVLADAEDAVQEAWLRFAALDDGARAGIRDLRAWLTTVVGRLCLDRLRSAAARRERYVGPWLPEPLMTSPDAHPDHDPLAAVVRDEGVRMAAMLVLERLSPPQRVAFVLHEALTLPFADIAGVLGCSEPAARQHASRARRIVTEAELPRRAPTGEQQAVLAAFADAISRADAAALVALLHPDAVLISDSDGKVRAARQPVRGAEKVVRLLLGLLRKHGAELGEGWIPLLVNGELGFQTPRTATVPPSVVVLPVSDGRIGAVYQVFNPDKLTRLAWA</sequence>
<comment type="caution">
    <text evidence="8">The sequence shown here is derived from an EMBL/GenBank/DDBJ whole genome shotgun (WGS) entry which is preliminary data.</text>
</comment>
<dbReference type="OrthoDB" id="3211555at2"/>
<evidence type="ECO:0000313" key="9">
    <source>
        <dbReference type="Proteomes" id="UP000321328"/>
    </source>
</evidence>
<comment type="similarity">
    <text evidence="1">Belongs to the sigma-70 factor family. ECF subfamily.</text>
</comment>
<dbReference type="PANTHER" id="PTHR30173">
    <property type="entry name" value="SIGMA 19 FACTOR"/>
    <property type="match status" value="1"/>
</dbReference>
<dbReference type="GO" id="GO:0006352">
    <property type="term" value="P:DNA-templated transcription initiation"/>
    <property type="evidence" value="ECO:0007669"/>
    <property type="project" value="InterPro"/>
</dbReference>
<feature type="domain" description="RNA polymerase sigma-70 region 2" evidence="6">
    <location>
        <begin position="8"/>
        <end position="74"/>
    </location>
</feature>
<evidence type="ECO:0000259" key="7">
    <source>
        <dbReference type="Pfam" id="PF08281"/>
    </source>
</evidence>
<dbReference type="Gene3D" id="1.10.1740.10">
    <property type="match status" value="1"/>
</dbReference>
<comment type="subunit">
    <text evidence="2">Interacts transiently with the RNA polymerase catalytic core formed by RpoA, RpoB, RpoC and RpoZ (2 alpha, 1 beta, 1 beta' and 1 omega subunit) to form the RNA polymerase holoenzyme that can initiate transcription.</text>
</comment>
<dbReference type="Proteomes" id="UP000321328">
    <property type="component" value="Unassembled WGS sequence"/>
</dbReference>
<keyword evidence="4" id="KW-0731">Sigma factor</keyword>
<dbReference type="EMBL" id="BJVI01000004">
    <property type="protein sequence ID" value="GEL16922.1"/>
    <property type="molecule type" value="Genomic_DNA"/>
</dbReference>
<dbReference type="InterPro" id="IPR013249">
    <property type="entry name" value="RNA_pol_sigma70_r4_t2"/>
</dbReference>
<dbReference type="InterPro" id="IPR007627">
    <property type="entry name" value="RNA_pol_sigma70_r2"/>
</dbReference>
<dbReference type="AlphaFoldDB" id="A0A511CWI8"/>
<dbReference type="GO" id="GO:0016987">
    <property type="term" value="F:sigma factor activity"/>
    <property type="evidence" value="ECO:0007669"/>
    <property type="project" value="UniProtKB-KW"/>
</dbReference>
<dbReference type="InterPro" id="IPR052704">
    <property type="entry name" value="ECF_Sigma-70_Domain"/>
</dbReference>
<dbReference type="InterPro" id="IPR013324">
    <property type="entry name" value="RNA_pol_sigma_r3/r4-like"/>
</dbReference>
<dbReference type="RefSeq" id="WP_028930159.1">
    <property type="nucleotide sequence ID" value="NZ_AUII01000008.1"/>
</dbReference>
<organism evidence="8 9">
    <name type="scientific">Pseudonocardia asaccharolytica DSM 44247 = NBRC 16224</name>
    <dbReference type="NCBI Taxonomy" id="1123024"/>
    <lineage>
        <taxon>Bacteria</taxon>
        <taxon>Bacillati</taxon>
        <taxon>Actinomycetota</taxon>
        <taxon>Actinomycetes</taxon>
        <taxon>Pseudonocardiales</taxon>
        <taxon>Pseudonocardiaceae</taxon>
        <taxon>Pseudonocardia</taxon>
    </lineage>
</organism>
<dbReference type="InterPro" id="IPR036388">
    <property type="entry name" value="WH-like_DNA-bd_sf"/>
</dbReference>
<evidence type="ECO:0000256" key="3">
    <source>
        <dbReference type="ARBA" id="ARBA00023015"/>
    </source>
</evidence>
<dbReference type="SUPFAM" id="SSF88946">
    <property type="entry name" value="Sigma2 domain of RNA polymerase sigma factors"/>
    <property type="match status" value="1"/>
</dbReference>
<dbReference type="NCBIfam" id="TIGR02937">
    <property type="entry name" value="sigma70-ECF"/>
    <property type="match status" value="1"/>
</dbReference>
<dbReference type="SUPFAM" id="SSF88659">
    <property type="entry name" value="Sigma3 and sigma4 domains of RNA polymerase sigma factors"/>
    <property type="match status" value="1"/>
</dbReference>
<dbReference type="PANTHER" id="PTHR30173:SF36">
    <property type="entry name" value="ECF RNA POLYMERASE SIGMA FACTOR SIGJ"/>
    <property type="match status" value="1"/>
</dbReference>
<dbReference type="Gene3D" id="1.10.10.10">
    <property type="entry name" value="Winged helix-like DNA-binding domain superfamily/Winged helix DNA-binding domain"/>
    <property type="match status" value="1"/>
</dbReference>
<dbReference type="Gene3D" id="3.10.450.50">
    <property type="match status" value="1"/>
</dbReference>
<dbReference type="InterPro" id="IPR013325">
    <property type="entry name" value="RNA_pol_sigma_r2"/>
</dbReference>
<evidence type="ECO:0000256" key="1">
    <source>
        <dbReference type="ARBA" id="ARBA00010641"/>
    </source>
</evidence>
<evidence type="ECO:0000259" key="6">
    <source>
        <dbReference type="Pfam" id="PF04542"/>
    </source>
</evidence>